<feature type="domain" description="DNA polymerase III delta N-terminal" evidence="9">
    <location>
        <begin position="20"/>
        <end position="135"/>
    </location>
</feature>
<evidence type="ECO:0000256" key="3">
    <source>
        <dbReference type="ARBA" id="ARBA00022679"/>
    </source>
</evidence>
<name>A0ABN6DYJ1_9BACT</name>
<evidence type="ECO:0000256" key="2">
    <source>
        <dbReference type="ARBA" id="ARBA00017703"/>
    </source>
</evidence>
<dbReference type="EMBL" id="AP024355">
    <property type="protein sequence ID" value="BCR05112.1"/>
    <property type="molecule type" value="Genomic_DNA"/>
</dbReference>
<reference evidence="11 12" key="2">
    <citation type="journal article" date="2021" name="Int. J. Syst. Evol. Microbiol.">
        <title>Isolation and Polyphasic Characterization of Desulfuromonas versatilis sp. Nov., an Electrogenic Bacteria Capable of Versatile Metabolism Isolated from a Graphene Oxide-Reducing Enrichment Culture.</title>
        <authorList>
            <person name="Xie L."/>
            <person name="Yoshida N."/>
            <person name="Ishii S."/>
            <person name="Meng L."/>
        </authorList>
    </citation>
    <scope>NUCLEOTIDE SEQUENCE [LARGE SCALE GENOMIC DNA]</scope>
    <source>
        <strain evidence="11 12">NIT-T3</strain>
    </source>
</reference>
<evidence type="ECO:0000256" key="4">
    <source>
        <dbReference type="ARBA" id="ARBA00022695"/>
    </source>
</evidence>
<evidence type="ECO:0000256" key="7">
    <source>
        <dbReference type="ARBA" id="ARBA00034754"/>
    </source>
</evidence>
<protein>
    <recommendedName>
        <fullName evidence="2">DNA polymerase III subunit delta</fullName>
        <ecNumber evidence="1">2.7.7.7</ecNumber>
    </recommendedName>
</protein>
<dbReference type="RefSeq" id="WP_221248538.1">
    <property type="nucleotide sequence ID" value="NZ_AP024355.1"/>
</dbReference>
<gene>
    <name evidence="11" type="primary">holA</name>
    <name evidence="11" type="ORF">DESUT3_21810</name>
</gene>
<dbReference type="Pfam" id="PF06144">
    <property type="entry name" value="DNA_pol3_delta"/>
    <property type="match status" value="1"/>
</dbReference>
<dbReference type="InterPro" id="IPR027417">
    <property type="entry name" value="P-loop_NTPase"/>
</dbReference>
<keyword evidence="3" id="KW-0808">Transferase</keyword>
<dbReference type="SUPFAM" id="SSF48019">
    <property type="entry name" value="post-AAA+ oligomerization domain-like"/>
    <property type="match status" value="1"/>
</dbReference>
<evidence type="ECO:0000256" key="5">
    <source>
        <dbReference type="ARBA" id="ARBA00022705"/>
    </source>
</evidence>
<evidence type="ECO:0000256" key="6">
    <source>
        <dbReference type="ARBA" id="ARBA00022932"/>
    </source>
</evidence>
<feature type="domain" description="DNA polymerase III delta subunit-like C-terminal" evidence="10">
    <location>
        <begin position="208"/>
        <end position="326"/>
    </location>
</feature>
<keyword evidence="6" id="KW-0239">DNA-directed DNA polymerase</keyword>
<dbReference type="Gene3D" id="1.10.8.60">
    <property type="match status" value="1"/>
</dbReference>
<evidence type="ECO:0000256" key="1">
    <source>
        <dbReference type="ARBA" id="ARBA00012417"/>
    </source>
</evidence>
<keyword evidence="5" id="KW-0235">DNA replication</keyword>
<accession>A0ABN6DYJ1</accession>
<sequence length="338" mass="37994">MTPTELKRAIQARKIPELLFLYGEEGFYLDKAVQTIREALVAADTRDFNFSLYHGKTLQAEAVLDTARTLPVLASHRLVLIKDAQEIPAAQLEAFIPYLKDPVAETCLTFVGDKIDGRKKFFQEFKKHGALVEFKKLYENQIPAFVQEQARERQRSFTEDALALFCRRVGSNLQEVHGELGKLFDYLGAKTLVDTADVAAIVSDTRVDSIFDLTNVLGRRDAAEGLRLLGRLLDEGVAPLLILNMMVRHFRQLWKTRELVEQGVPHRDLARRVGVNPYFIDGLVRQCKSFGPRQYPVFFDIFLAADLALKSSGAHPSAVLENLVLTIAAHRDAAAGRE</sequence>
<comment type="catalytic activity">
    <reaction evidence="8">
        <text>DNA(n) + a 2'-deoxyribonucleoside 5'-triphosphate = DNA(n+1) + diphosphate</text>
        <dbReference type="Rhea" id="RHEA:22508"/>
        <dbReference type="Rhea" id="RHEA-COMP:17339"/>
        <dbReference type="Rhea" id="RHEA-COMP:17340"/>
        <dbReference type="ChEBI" id="CHEBI:33019"/>
        <dbReference type="ChEBI" id="CHEBI:61560"/>
        <dbReference type="ChEBI" id="CHEBI:173112"/>
        <dbReference type="EC" id="2.7.7.7"/>
    </reaction>
</comment>
<evidence type="ECO:0000259" key="9">
    <source>
        <dbReference type="Pfam" id="PF06144"/>
    </source>
</evidence>
<evidence type="ECO:0000256" key="8">
    <source>
        <dbReference type="ARBA" id="ARBA00049244"/>
    </source>
</evidence>
<dbReference type="Proteomes" id="UP001319827">
    <property type="component" value="Chromosome"/>
</dbReference>
<comment type="similarity">
    <text evidence="7">Belongs to the DNA polymerase HolA subunit family.</text>
</comment>
<dbReference type="InterPro" id="IPR005790">
    <property type="entry name" value="DNA_polIII_delta"/>
</dbReference>
<evidence type="ECO:0000313" key="12">
    <source>
        <dbReference type="Proteomes" id="UP001319827"/>
    </source>
</evidence>
<dbReference type="InterPro" id="IPR048466">
    <property type="entry name" value="DNA_pol3_delta-like_C"/>
</dbReference>
<dbReference type="PANTHER" id="PTHR34388:SF1">
    <property type="entry name" value="DNA POLYMERASE III SUBUNIT DELTA"/>
    <property type="match status" value="1"/>
</dbReference>
<reference evidence="11 12" key="1">
    <citation type="journal article" date="2016" name="C (Basel)">
        <title>Selective Growth of and Electricity Production by Marine Exoelectrogenic Bacteria in Self-Aggregated Hydrogel of Microbially Reduced Graphene Oxide.</title>
        <authorList>
            <person name="Yoshida N."/>
            <person name="Goto Y."/>
            <person name="Miyata Y."/>
        </authorList>
    </citation>
    <scope>NUCLEOTIDE SEQUENCE [LARGE SCALE GENOMIC DNA]</scope>
    <source>
        <strain evidence="11 12">NIT-T3</strain>
    </source>
</reference>
<dbReference type="InterPro" id="IPR008921">
    <property type="entry name" value="DNA_pol3_clamp-load_cplx_C"/>
</dbReference>
<dbReference type="Pfam" id="PF21694">
    <property type="entry name" value="DNA_pol3_delta_C"/>
    <property type="match status" value="1"/>
</dbReference>
<keyword evidence="4" id="KW-0548">Nucleotidyltransferase</keyword>
<keyword evidence="12" id="KW-1185">Reference proteome</keyword>
<proteinExistence type="inferred from homology"/>
<dbReference type="NCBIfam" id="TIGR01128">
    <property type="entry name" value="holA"/>
    <property type="match status" value="1"/>
</dbReference>
<dbReference type="Gene3D" id="1.20.272.10">
    <property type="match status" value="1"/>
</dbReference>
<dbReference type="EC" id="2.7.7.7" evidence="1"/>
<organism evidence="11 12">
    <name type="scientific">Desulfuromonas versatilis</name>
    <dbReference type="NCBI Taxonomy" id="2802975"/>
    <lineage>
        <taxon>Bacteria</taxon>
        <taxon>Pseudomonadati</taxon>
        <taxon>Thermodesulfobacteriota</taxon>
        <taxon>Desulfuromonadia</taxon>
        <taxon>Desulfuromonadales</taxon>
        <taxon>Desulfuromonadaceae</taxon>
        <taxon>Desulfuromonas</taxon>
    </lineage>
</organism>
<dbReference type="PANTHER" id="PTHR34388">
    <property type="entry name" value="DNA POLYMERASE III SUBUNIT DELTA"/>
    <property type="match status" value="1"/>
</dbReference>
<evidence type="ECO:0000259" key="10">
    <source>
        <dbReference type="Pfam" id="PF21694"/>
    </source>
</evidence>
<dbReference type="Gene3D" id="3.40.50.300">
    <property type="entry name" value="P-loop containing nucleotide triphosphate hydrolases"/>
    <property type="match status" value="1"/>
</dbReference>
<dbReference type="SUPFAM" id="SSF52540">
    <property type="entry name" value="P-loop containing nucleoside triphosphate hydrolases"/>
    <property type="match status" value="1"/>
</dbReference>
<dbReference type="InterPro" id="IPR010372">
    <property type="entry name" value="DNA_pol3_delta_N"/>
</dbReference>
<evidence type="ECO:0000313" key="11">
    <source>
        <dbReference type="EMBL" id="BCR05112.1"/>
    </source>
</evidence>